<feature type="region of interest" description="Disordered" evidence="1">
    <location>
        <begin position="145"/>
        <end position="166"/>
    </location>
</feature>
<feature type="compositionally biased region" description="Acidic residues" evidence="1">
    <location>
        <begin position="157"/>
        <end position="166"/>
    </location>
</feature>
<reference evidence="3" key="1">
    <citation type="journal article" date="2019" name="Int. J. Syst. Evol. Microbiol.">
        <title>The Global Catalogue of Microorganisms (GCM) 10K type strain sequencing project: providing services to taxonomists for standard genome sequencing and annotation.</title>
        <authorList>
            <consortium name="The Broad Institute Genomics Platform"/>
            <consortium name="The Broad Institute Genome Sequencing Center for Infectious Disease"/>
            <person name="Wu L."/>
            <person name="Ma J."/>
        </authorList>
    </citation>
    <scope>NUCLEOTIDE SEQUENCE [LARGE SCALE GENOMIC DNA]</scope>
    <source>
        <strain evidence="3">JCM 18306</strain>
    </source>
</reference>
<proteinExistence type="predicted"/>
<evidence type="ECO:0000256" key="1">
    <source>
        <dbReference type="SAM" id="MobiDB-lite"/>
    </source>
</evidence>
<keyword evidence="3" id="KW-1185">Reference proteome</keyword>
<gene>
    <name evidence="2" type="ORF">GCM10023323_09990</name>
</gene>
<protein>
    <submittedName>
        <fullName evidence="2">Uncharacterized protein</fullName>
    </submittedName>
</protein>
<organism evidence="2 3">
    <name type="scientific">Streptomyces thinghirensis</name>
    <dbReference type="NCBI Taxonomy" id="551547"/>
    <lineage>
        <taxon>Bacteria</taxon>
        <taxon>Bacillati</taxon>
        <taxon>Actinomycetota</taxon>
        <taxon>Actinomycetes</taxon>
        <taxon>Kitasatosporales</taxon>
        <taxon>Streptomycetaceae</taxon>
        <taxon>Streptomyces</taxon>
    </lineage>
</organism>
<sequence>MPRRTRALRPWVYVCLGSGDGAEQSALVQPVPRAVGLAVCCGDEAVFLQKQPGGGDRGGHGNRAVTELELQVWSTGRLVGTPAGGPGKVDEVVGVGQELVHRDASVLVYVLRGTRRQQVEPAAEVFMRKEAGLGEQLVGVADAAVEDDEGVPGVGGPDEDVGGVQK</sequence>
<name>A0ABP9T030_9ACTN</name>
<evidence type="ECO:0000313" key="3">
    <source>
        <dbReference type="Proteomes" id="UP001499878"/>
    </source>
</evidence>
<comment type="caution">
    <text evidence="2">The sequence shown here is derived from an EMBL/GenBank/DDBJ whole genome shotgun (WGS) entry which is preliminary data.</text>
</comment>
<accession>A0ABP9T030</accession>
<dbReference type="Proteomes" id="UP001499878">
    <property type="component" value="Unassembled WGS sequence"/>
</dbReference>
<dbReference type="EMBL" id="BAABJR010000002">
    <property type="protein sequence ID" value="GAA5204895.1"/>
    <property type="molecule type" value="Genomic_DNA"/>
</dbReference>
<evidence type="ECO:0000313" key="2">
    <source>
        <dbReference type="EMBL" id="GAA5204895.1"/>
    </source>
</evidence>